<gene>
    <name evidence="8" type="primary">nqrA</name>
    <name evidence="12" type="ORF">TPSD3_08675</name>
</gene>
<feature type="domain" description="NqrA N-terminal barrel-sandwich hybrid" evidence="9">
    <location>
        <begin position="3"/>
        <end position="97"/>
    </location>
</feature>
<dbReference type="NCBIfam" id="NF003759">
    <property type="entry name" value="PRK05352.1-2"/>
    <property type="match status" value="1"/>
</dbReference>
<reference evidence="12 13" key="1">
    <citation type="submission" date="2016-12" db="EMBL/GenBank/DDBJ databases">
        <title>Thioflexothrix psekupsii D3 genome sequencing and assembly.</title>
        <authorList>
            <person name="Fomenkov A."/>
            <person name="Vincze T."/>
            <person name="Grabovich M."/>
            <person name="Anton B.P."/>
            <person name="Dubinina G."/>
            <person name="Orlova M."/>
            <person name="Belousova E."/>
            <person name="Roberts R.J."/>
        </authorList>
    </citation>
    <scope>NUCLEOTIDE SEQUENCE [LARGE SCALE GENOMIC DNA]</scope>
    <source>
        <strain evidence="12">D3</strain>
    </source>
</reference>
<evidence type="ECO:0000259" key="11">
    <source>
        <dbReference type="Pfam" id="PF24836"/>
    </source>
</evidence>
<comment type="subunit">
    <text evidence="8">Composed of six subunits; NqrA, NqrB, NqrC, NqrD, NqrE and NqrF.</text>
</comment>
<dbReference type="EMBL" id="MSLT01000012">
    <property type="protein sequence ID" value="OUD14671.1"/>
    <property type="molecule type" value="Genomic_DNA"/>
</dbReference>
<comment type="function">
    <text evidence="8">NQR complex catalyzes the reduction of ubiquinone-1 to ubiquinol by two successive reactions, coupled with the transport of Na(+) ions from the cytoplasm to the periplasm. NqrA to NqrE are probably involved in the second step, the conversion of ubisemiquinone to ubiquinol.</text>
</comment>
<feature type="domain" description="NqrA second alpha/beta" evidence="11">
    <location>
        <begin position="117"/>
        <end position="260"/>
    </location>
</feature>
<organism evidence="12 13">
    <name type="scientific">Thioflexithrix psekupsensis</name>
    <dbReference type="NCBI Taxonomy" id="1570016"/>
    <lineage>
        <taxon>Bacteria</taxon>
        <taxon>Pseudomonadati</taxon>
        <taxon>Pseudomonadota</taxon>
        <taxon>Gammaproteobacteria</taxon>
        <taxon>Thiotrichales</taxon>
        <taxon>Thioflexithrix</taxon>
    </lineage>
</organism>
<keyword evidence="5 8" id="KW-0406">Ion transport</keyword>
<dbReference type="NCBIfam" id="TIGR01936">
    <property type="entry name" value="nqrA"/>
    <property type="match status" value="1"/>
</dbReference>
<keyword evidence="13" id="KW-1185">Reference proteome</keyword>
<evidence type="ECO:0000256" key="3">
    <source>
        <dbReference type="ARBA" id="ARBA00023027"/>
    </source>
</evidence>
<dbReference type="AlphaFoldDB" id="A0A251X9M5"/>
<dbReference type="Pfam" id="PF11973">
    <property type="entry name" value="NQRA_SLBB"/>
    <property type="match status" value="1"/>
</dbReference>
<evidence type="ECO:0000256" key="5">
    <source>
        <dbReference type="ARBA" id="ARBA00023065"/>
    </source>
</evidence>
<keyword evidence="4 8" id="KW-0915">Sodium</keyword>
<evidence type="ECO:0000259" key="10">
    <source>
        <dbReference type="Pfam" id="PF11973"/>
    </source>
</evidence>
<proteinExistence type="inferred from homology"/>
<dbReference type="InterPro" id="IPR008703">
    <property type="entry name" value="NqrA"/>
</dbReference>
<evidence type="ECO:0000313" key="12">
    <source>
        <dbReference type="EMBL" id="OUD14671.1"/>
    </source>
</evidence>
<feature type="domain" description="Na(+)-translocating NADH-quinone reductase subunit A C-terminal" evidence="10">
    <location>
        <begin position="265"/>
        <end position="313"/>
    </location>
</feature>
<dbReference type="GO" id="GO:0016655">
    <property type="term" value="F:oxidoreductase activity, acting on NAD(P)H, quinone or similar compound as acceptor"/>
    <property type="evidence" value="ECO:0007669"/>
    <property type="project" value="UniProtKB-UniRule"/>
</dbReference>
<dbReference type="PANTHER" id="PTHR37839">
    <property type="entry name" value="NA(+)-TRANSLOCATING NADH-QUINONE REDUCTASE SUBUNIT A"/>
    <property type="match status" value="1"/>
</dbReference>
<sequence length="453" mass="50142">MQINIDKGLDLPILGDPLQIIHEDANPVRTVGLLGRDYLGLKPSILVQEGERVKIGQALFFDKRNPLIKFTAPAAGVVSAIHRGAKRVLQSVEITIDSEEESLTFPHYNQEQLLHCSRQQIQENLLNSGLWTALKTRPYSKIPDPETSAHSIFITAMDSNPLAADPAVIIAQYADDFKNGIVALTRLTEGAVFVCQAPEANVPTVQHKQVQYVAFAGPHPAGVAGTHIHFLDPVNAHKTVWTIAYQDVIAIGKLLTTGKLWCERIIALAGPVVHRPRLIRTRLGTNTEELVANELAHTQSRILSGSVFSGHRVAQAVHFLGRYHTQITAIEEAKLSERELLGWLRPGEEKFSVINLFISSLKRATKKFAFNTNQNGNFRAMVPFTIYDEIMPLDILTSPLLRALLVSDTDMAQALGCLELDEEDLALCTFVCVGKYEYGPILRANLDKIEREG</sequence>
<dbReference type="PANTHER" id="PTHR37839:SF1">
    <property type="entry name" value="NA(+)-TRANSLOCATING NADH-QUINONE REDUCTASE SUBUNIT A"/>
    <property type="match status" value="1"/>
</dbReference>
<dbReference type="InterPro" id="IPR056147">
    <property type="entry name" value="NQRA_N"/>
</dbReference>
<evidence type="ECO:0000256" key="7">
    <source>
        <dbReference type="ARBA" id="ARBA00023201"/>
    </source>
</evidence>
<dbReference type="EC" id="7.2.1.1" evidence="8"/>
<comment type="similarity">
    <text evidence="8">Belongs to the NqrA family.</text>
</comment>
<evidence type="ECO:0000313" key="13">
    <source>
        <dbReference type="Proteomes" id="UP000194798"/>
    </source>
</evidence>
<keyword evidence="1 8" id="KW-0813">Transport</keyword>
<name>A0A251X9M5_9GAMM</name>
<evidence type="ECO:0000256" key="1">
    <source>
        <dbReference type="ARBA" id="ARBA00022448"/>
    </source>
</evidence>
<dbReference type="Pfam" id="PF05896">
    <property type="entry name" value="NQRA_N"/>
    <property type="match status" value="1"/>
</dbReference>
<comment type="catalytic activity">
    <reaction evidence="8">
        <text>a ubiquinone + n Na(+)(in) + NADH + H(+) = a ubiquinol + n Na(+)(out) + NAD(+)</text>
        <dbReference type="Rhea" id="RHEA:47748"/>
        <dbReference type="Rhea" id="RHEA-COMP:9565"/>
        <dbReference type="Rhea" id="RHEA-COMP:9566"/>
        <dbReference type="ChEBI" id="CHEBI:15378"/>
        <dbReference type="ChEBI" id="CHEBI:16389"/>
        <dbReference type="ChEBI" id="CHEBI:17976"/>
        <dbReference type="ChEBI" id="CHEBI:29101"/>
        <dbReference type="ChEBI" id="CHEBI:57540"/>
        <dbReference type="ChEBI" id="CHEBI:57945"/>
        <dbReference type="EC" id="7.2.1.1"/>
    </reaction>
</comment>
<evidence type="ECO:0000256" key="8">
    <source>
        <dbReference type="HAMAP-Rule" id="MF_00425"/>
    </source>
</evidence>
<accession>A0A251X9M5</accession>
<evidence type="ECO:0000259" key="9">
    <source>
        <dbReference type="Pfam" id="PF05896"/>
    </source>
</evidence>
<keyword evidence="6 8" id="KW-0830">Ubiquinone</keyword>
<dbReference type="Pfam" id="PF24836">
    <property type="entry name" value="NQRA_2nd"/>
    <property type="match status" value="1"/>
</dbReference>
<dbReference type="Proteomes" id="UP000194798">
    <property type="component" value="Unassembled WGS sequence"/>
</dbReference>
<evidence type="ECO:0000256" key="4">
    <source>
        <dbReference type="ARBA" id="ARBA00023053"/>
    </source>
</evidence>
<protein>
    <recommendedName>
        <fullName evidence="8">Na(+)-translocating NADH-quinone reductase subunit A</fullName>
        <shortName evidence="8">Na(+)-NQR subunit A</shortName>
        <shortName evidence="8">Na(+)-translocating NQR subunit A</shortName>
        <ecNumber evidence="8">7.2.1.1</ecNumber>
    </recommendedName>
    <alternativeName>
        <fullName evidence="8">NQR complex subunit A</fullName>
    </alternativeName>
    <alternativeName>
        <fullName evidence="8">NQR-1 subunit A</fullName>
    </alternativeName>
</protein>
<evidence type="ECO:0000256" key="2">
    <source>
        <dbReference type="ARBA" id="ARBA00022967"/>
    </source>
</evidence>
<keyword evidence="2 8" id="KW-1278">Translocase</keyword>
<keyword evidence="3 8" id="KW-0520">NAD</keyword>
<dbReference type="InterPro" id="IPR022615">
    <property type="entry name" value="NqrA_C_domain"/>
</dbReference>
<dbReference type="InterPro" id="IPR056148">
    <property type="entry name" value="NQRA_2nd"/>
</dbReference>
<dbReference type="GO" id="GO:0006814">
    <property type="term" value="P:sodium ion transport"/>
    <property type="evidence" value="ECO:0007669"/>
    <property type="project" value="UniProtKB-UniRule"/>
</dbReference>
<comment type="caution">
    <text evidence="12">The sequence shown here is derived from an EMBL/GenBank/DDBJ whole genome shotgun (WGS) entry which is preliminary data.</text>
</comment>
<evidence type="ECO:0000256" key="6">
    <source>
        <dbReference type="ARBA" id="ARBA00023075"/>
    </source>
</evidence>
<keyword evidence="7 8" id="KW-0739">Sodium transport</keyword>
<dbReference type="HAMAP" id="MF_00425">
    <property type="entry name" value="NqrA"/>
    <property type="match status" value="1"/>
</dbReference>
<dbReference type="OrthoDB" id="9774536at2"/>